<reference evidence="2 3" key="1">
    <citation type="submission" date="2017-05" db="EMBL/GenBank/DDBJ databases">
        <authorList>
            <person name="Varghese N."/>
            <person name="Submissions S."/>
        </authorList>
    </citation>
    <scope>NUCLEOTIDE SEQUENCE [LARGE SCALE GENOMIC DNA]</scope>
    <source>
        <strain evidence="2 3">DSM 29506</strain>
    </source>
</reference>
<dbReference type="RefSeq" id="WP_142492519.1">
    <property type="nucleotide sequence ID" value="NZ_FXTO01000005.1"/>
</dbReference>
<organism evidence="2 3">
    <name type="scientific">Thalassovita litoralis</name>
    <dbReference type="NCBI Taxonomy" id="1010611"/>
    <lineage>
        <taxon>Bacteria</taxon>
        <taxon>Pseudomonadati</taxon>
        <taxon>Pseudomonadota</taxon>
        <taxon>Alphaproteobacteria</taxon>
        <taxon>Rhodobacterales</taxon>
        <taxon>Roseobacteraceae</taxon>
        <taxon>Thalassovita</taxon>
    </lineage>
</organism>
<evidence type="ECO:0000313" key="3">
    <source>
        <dbReference type="Proteomes" id="UP000316030"/>
    </source>
</evidence>
<accession>A0A521C0X3</accession>
<evidence type="ECO:0000256" key="1">
    <source>
        <dbReference type="SAM" id="MobiDB-lite"/>
    </source>
</evidence>
<feature type="compositionally biased region" description="Low complexity" evidence="1">
    <location>
        <begin position="131"/>
        <end position="149"/>
    </location>
</feature>
<keyword evidence="3" id="KW-1185">Reference proteome</keyword>
<protein>
    <submittedName>
        <fullName evidence="2">Uncharacterized protein</fullName>
    </submittedName>
</protein>
<dbReference type="Proteomes" id="UP000316030">
    <property type="component" value="Unassembled WGS sequence"/>
</dbReference>
<dbReference type="EMBL" id="FXTO01000005">
    <property type="protein sequence ID" value="SMO53053.1"/>
    <property type="molecule type" value="Genomic_DNA"/>
</dbReference>
<name>A0A521C0X3_9RHOB</name>
<evidence type="ECO:0000313" key="2">
    <source>
        <dbReference type="EMBL" id="SMO53053.1"/>
    </source>
</evidence>
<sequence length="223" mass="22957">MRQIEFSEKRPSGDFRRSGQGYQKSLMLAAVLVGASALSVQANGLGEDRSWQFDTSADKANKAAVLDLIERKKGGYFDSFDTTVNYYIGTQINCSNTASATGNIADNAQTGNAPDVSADGTLTADSTGNISDSTSTTDGLGDSGSVDGSQTNTGDVDSSVWGSRVDGSNVLNLDGSNQHLDNIQDNSGDQIATVDNSTACDMGGSTLTGNVTVDPTGTSGALN</sequence>
<dbReference type="AlphaFoldDB" id="A0A521C0X3"/>
<proteinExistence type="predicted"/>
<feature type="region of interest" description="Disordered" evidence="1">
    <location>
        <begin position="111"/>
        <end position="161"/>
    </location>
</feature>
<dbReference type="OrthoDB" id="8851159at2"/>
<gene>
    <name evidence="2" type="ORF">SAMN06265173_10534</name>
</gene>